<organism evidence="3 4">
    <name type="scientific">Pseudonocardia acidicola</name>
    <dbReference type="NCBI Taxonomy" id="2724939"/>
    <lineage>
        <taxon>Bacteria</taxon>
        <taxon>Bacillati</taxon>
        <taxon>Actinomycetota</taxon>
        <taxon>Actinomycetes</taxon>
        <taxon>Pseudonocardiales</taxon>
        <taxon>Pseudonocardiaceae</taxon>
        <taxon>Pseudonocardia</taxon>
    </lineage>
</organism>
<accession>A0ABX1SNP6</accession>
<dbReference type="PROSITE" id="PS50943">
    <property type="entry name" value="HTH_CROC1"/>
    <property type="match status" value="1"/>
</dbReference>
<name>A0ABX1SNP6_9PSEU</name>
<feature type="region of interest" description="Disordered" evidence="1">
    <location>
        <begin position="1"/>
        <end position="23"/>
    </location>
</feature>
<gene>
    <name evidence="3" type="ORF">HF526_32150</name>
</gene>
<dbReference type="EMBL" id="JAAXLA010000108">
    <property type="protein sequence ID" value="NMI01915.1"/>
    <property type="molecule type" value="Genomic_DNA"/>
</dbReference>
<dbReference type="CDD" id="cd00093">
    <property type="entry name" value="HTH_XRE"/>
    <property type="match status" value="1"/>
</dbReference>
<dbReference type="SMART" id="SM00530">
    <property type="entry name" value="HTH_XRE"/>
    <property type="match status" value="1"/>
</dbReference>
<reference evidence="3 4" key="1">
    <citation type="submission" date="2020-04" db="EMBL/GenBank/DDBJ databases">
        <authorList>
            <person name="Klaysubun C."/>
            <person name="Duangmal K."/>
            <person name="Lipun K."/>
        </authorList>
    </citation>
    <scope>NUCLEOTIDE SEQUENCE [LARGE SCALE GENOMIC DNA]</scope>
    <source>
        <strain evidence="3 4">K10HN5</strain>
    </source>
</reference>
<comment type="caution">
    <text evidence="3">The sequence shown here is derived from an EMBL/GenBank/DDBJ whole genome shotgun (WGS) entry which is preliminary data.</text>
</comment>
<dbReference type="Pfam" id="PF19054">
    <property type="entry name" value="DUF5753"/>
    <property type="match status" value="1"/>
</dbReference>
<evidence type="ECO:0000313" key="3">
    <source>
        <dbReference type="EMBL" id="NMI01915.1"/>
    </source>
</evidence>
<dbReference type="RefSeq" id="WP_169385424.1">
    <property type="nucleotide sequence ID" value="NZ_JAAXLA010000108.1"/>
</dbReference>
<keyword evidence="4" id="KW-1185">Reference proteome</keyword>
<evidence type="ECO:0000313" key="4">
    <source>
        <dbReference type="Proteomes" id="UP000820669"/>
    </source>
</evidence>
<evidence type="ECO:0000256" key="1">
    <source>
        <dbReference type="SAM" id="MobiDB-lite"/>
    </source>
</evidence>
<dbReference type="InterPro" id="IPR010982">
    <property type="entry name" value="Lambda_DNA-bd_dom_sf"/>
</dbReference>
<dbReference type="Proteomes" id="UP000820669">
    <property type="component" value="Unassembled WGS sequence"/>
</dbReference>
<dbReference type="SUPFAM" id="SSF47413">
    <property type="entry name" value="lambda repressor-like DNA-binding domains"/>
    <property type="match status" value="1"/>
</dbReference>
<dbReference type="InterPro" id="IPR001387">
    <property type="entry name" value="Cro/C1-type_HTH"/>
</dbReference>
<dbReference type="Gene3D" id="1.10.260.40">
    <property type="entry name" value="lambda repressor-like DNA-binding domains"/>
    <property type="match status" value="1"/>
</dbReference>
<dbReference type="InterPro" id="IPR043917">
    <property type="entry name" value="DUF5753"/>
</dbReference>
<dbReference type="Pfam" id="PF13560">
    <property type="entry name" value="HTH_31"/>
    <property type="match status" value="1"/>
</dbReference>
<protein>
    <submittedName>
        <fullName evidence="3">Helix-turn-helix domain-containing protein</fullName>
    </submittedName>
</protein>
<feature type="domain" description="HTH cro/C1-type" evidence="2">
    <location>
        <begin position="34"/>
        <end position="87"/>
    </location>
</feature>
<evidence type="ECO:0000259" key="2">
    <source>
        <dbReference type="PROSITE" id="PS50943"/>
    </source>
</evidence>
<sequence>MRESGLGPSSPLGPADAGHQSGPTVLRMVLGTQLRRLREEQGITREAAGDHIRASHAKISRLELGRVGFKERDIADLLTLYGVTDEREREEFLGLVRRANAPGWWHQYGDLLPSWFEMYLRLEQAASIIRTYQVQFVPGLLQSEDYARSVIVVGHQGESVDEIDRRVNLRMTRQKLLGEPGAPKFWAVIDEAALRRPFGPPRVMRGQIDHLLELTELPNVTVQVLPFRFGGHAAAGGPFTILRFAEPDLPDIVYLEQLTSAVYLDKRSDVENYLAVMERVCVQAETPARSAELLYRIRHEI</sequence>
<proteinExistence type="predicted"/>